<dbReference type="CDD" id="cd00136">
    <property type="entry name" value="PDZ_canonical"/>
    <property type="match status" value="1"/>
</dbReference>
<evidence type="ECO:0000313" key="3">
    <source>
        <dbReference type="EnsemblMetazoa" id="AGAP000292-PA"/>
    </source>
</evidence>
<dbReference type="EMBL" id="AAAB01008846">
    <property type="status" value="NOT_ANNOTATED_CDS"/>
    <property type="molecule type" value="Genomic_DNA"/>
</dbReference>
<dbReference type="SMART" id="SM00228">
    <property type="entry name" value="PDZ"/>
    <property type="match status" value="3"/>
</dbReference>
<feature type="region of interest" description="Disordered" evidence="1">
    <location>
        <begin position="150"/>
        <end position="173"/>
    </location>
</feature>
<feature type="region of interest" description="Disordered" evidence="1">
    <location>
        <begin position="1"/>
        <end position="29"/>
    </location>
</feature>
<feature type="compositionally biased region" description="Pro residues" evidence="1">
    <location>
        <begin position="245"/>
        <end position="254"/>
    </location>
</feature>
<feature type="region of interest" description="Disordered" evidence="1">
    <location>
        <begin position="1044"/>
        <end position="1095"/>
    </location>
</feature>
<evidence type="ECO:0000313" key="4">
    <source>
        <dbReference type="Proteomes" id="UP000007062"/>
    </source>
</evidence>
<reference evidence="3" key="3">
    <citation type="submission" date="2020-05" db="UniProtKB">
        <authorList>
            <consortium name="EnsemblMetazoa"/>
        </authorList>
    </citation>
    <scope>IDENTIFICATION</scope>
    <source>
        <strain evidence="3">PEST</strain>
    </source>
</reference>
<feature type="compositionally biased region" description="Low complexity" evidence="1">
    <location>
        <begin position="748"/>
        <end position="757"/>
    </location>
</feature>
<feature type="compositionally biased region" description="Low complexity" evidence="1">
    <location>
        <begin position="660"/>
        <end position="678"/>
    </location>
</feature>
<dbReference type="PROSITE" id="PS50106">
    <property type="entry name" value="PDZ"/>
    <property type="match status" value="3"/>
</dbReference>
<reference evidence="3 4" key="2">
    <citation type="journal article" date="2004" name="Trends Parasitol.">
        <title>The Anopheles gambiae genome: an update.</title>
        <authorList>
            <person name="Mongin E."/>
            <person name="Louis C."/>
            <person name="Holt R.A."/>
            <person name="Birney E."/>
            <person name="Collins F.H."/>
        </authorList>
    </citation>
    <scope>NUCLEOTIDE SEQUENCE [LARGE SCALE GENOMIC DNA]</scope>
    <source>
        <strain evidence="3 4">PEST</strain>
    </source>
</reference>
<dbReference type="OMA" id="ISPMSHE"/>
<evidence type="ECO:0000256" key="1">
    <source>
        <dbReference type="SAM" id="MobiDB-lite"/>
    </source>
</evidence>
<dbReference type="VEuPathDB" id="VectorBase:AGAP000292"/>
<dbReference type="VEuPathDB" id="VectorBase:AGAMI1_006781"/>
<feature type="compositionally biased region" description="Low complexity" evidence="1">
    <location>
        <begin position="323"/>
        <end position="341"/>
    </location>
</feature>
<keyword evidence="4" id="KW-1185">Reference proteome</keyword>
<dbReference type="PANTHER" id="PTHR46900">
    <property type="entry name" value="TYROSINE-PROTEIN PHOSPHATASE NON-RECEPTOR TYPE 13"/>
    <property type="match status" value="1"/>
</dbReference>
<reference evidence="3 4" key="1">
    <citation type="journal article" date="2002" name="Science">
        <title>The genome sequence of the malaria mosquito Anopheles gambiae.</title>
        <authorList>
            <person name="Holt R.A."/>
            <person name="Subramanian G.M."/>
            <person name="Halpern A."/>
            <person name="Sutton G.G."/>
            <person name="Charlab R."/>
            <person name="Nusskern D.R."/>
            <person name="Wincker P."/>
            <person name="Clark A.G."/>
            <person name="Ribeiro J.M."/>
            <person name="Wides R."/>
            <person name="Salzberg S.L."/>
            <person name="Loftus B."/>
            <person name="Yandell M."/>
            <person name="Majoros W.H."/>
            <person name="Rusch D.B."/>
            <person name="Lai Z."/>
            <person name="Kraft C.L."/>
            <person name="Abril J.F."/>
            <person name="Anthouard V."/>
            <person name="Arensburger P."/>
            <person name="Atkinson P.W."/>
            <person name="Baden H."/>
            <person name="de Berardinis V."/>
            <person name="Baldwin D."/>
            <person name="Benes V."/>
            <person name="Biedler J."/>
            <person name="Blass C."/>
            <person name="Bolanos R."/>
            <person name="Boscus D."/>
            <person name="Barnstead M."/>
            <person name="Cai S."/>
            <person name="Center A."/>
            <person name="Chaturverdi K."/>
            <person name="Christophides G.K."/>
            <person name="Chrystal M.A."/>
            <person name="Clamp M."/>
            <person name="Cravchik A."/>
            <person name="Curwen V."/>
            <person name="Dana A."/>
            <person name="Delcher A."/>
            <person name="Dew I."/>
            <person name="Evans C.A."/>
            <person name="Flanigan M."/>
            <person name="Grundschober-Freimoser A."/>
            <person name="Friedli L."/>
            <person name="Gu Z."/>
            <person name="Guan P."/>
            <person name="Guigo R."/>
            <person name="Hillenmeyer M.E."/>
            <person name="Hladun S.L."/>
            <person name="Hogan J.R."/>
            <person name="Hong Y.S."/>
            <person name="Hoover J."/>
            <person name="Jaillon O."/>
            <person name="Ke Z."/>
            <person name="Kodira C."/>
            <person name="Kokoza E."/>
            <person name="Koutsos A."/>
            <person name="Letunic I."/>
            <person name="Levitsky A."/>
            <person name="Liang Y."/>
            <person name="Lin J.J."/>
            <person name="Lobo N.F."/>
            <person name="Lopez J.R."/>
            <person name="Malek J.A."/>
            <person name="McIntosh T.C."/>
            <person name="Meister S."/>
            <person name="Miller J."/>
            <person name="Mobarry C."/>
            <person name="Mongin E."/>
            <person name="Murphy S.D."/>
            <person name="O'Brochta D.A."/>
            <person name="Pfannkoch C."/>
            <person name="Qi R."/>
            <person name="Regier M.A."/>
            <person name="Remington K."/>
            <person name="Shao H."/>
            <person name="Sharakhova M.V."/>
            <person name="Sitter C.D."/>
            <person name="Shetty J."/>
            <person name="Smith T.J."/>
            <person name="Strong R."/>
            <person name="Sun J."/>
            <person name="Thomasova D."/>
            <person name="Ton L.Q."/>
            <person name="Topalis P."/>
            <person name="Tu Z."/>
            <person name="Unger M.F."/>
            <person name="Walenz B."/>
            <person name="Wang A."/>
            <person name="Wang J."/>
            <person name="Wang M."/>
            <person name="Wang X."/>
            <person name="Woodford K.J."/>
            <person name="Wortman J.R."/>
            <person name="Wu M."/>
            <person name="Yao A."/>
            <person name="Zdobnov E.M."/>
            <person name="Zhang H."/>
            <person name="Zhao Q."/>
            <person name="Zhao S."/>
            <person name="Zhu S.C."/>
            <person name="Zhimulev I."/>
            <person name="Coluzzi M."/>
            <person name="della Torre A."/>
            <person name="Roth C.W."/>
            <person name="Louis C."/>
            <person name="Kalush F."/>
            <person name="Mural R.J."/>
            <person name="Myers E.W."/>
            <person name="Adams M.D."/>
            <person name="Smith H.O."/>
            <person name="Broder S."/>
            <person name="Gardner M.J."/>
            <person name="Fraser C.M."/>
            <person name="Birney E."/>
            <person name="Bork P."/>
            <person name="Brey P.T."/>
            <person name="Venter J.C."/>
            <person name="Weissenbach J."/>
            <person name="Kafatos F.C."/>
            <person name="Collins F.H."/>
            <person name="Hoffman S.L."/>
        </authorList>
    </citation>
    <scope>NUCLEOTIDE SEQUENCE [LARGE SCALE GENOMIC DNA]</scope>
    <source>
        <strain evidence="3 4">PEST</strain>
    </source>
</reference>
<feature type="region of interest" description="Disordered" evidence="1">
    <location>
        <begin position="317"/>
        <end position="341"/>
    </location>
</feature>
<feature type="domain" description="PDZ" evidence="2">
    <location>
        <begin position="365"/>
        <end position="451"/>
    </location>
</feature>
<protein>
    <recommendedName>
        <fullName evidence="2">PDZ domain-containing protein</fullName>
    </recommendedName>
</protein>
<proteinExistence type="predicted"/>
<dbReference type="EnsemblMetazoa" id="AGAP000292-RA">
    <property type="protein sequence ID" value="AGAP000292-PA"/>
    <property type="gene ID" value="AGAP000292"/>
</dbReference>
<feature type="compositionally biased region" description="Polar residues" evidence="1">
    <location>
        <begin position="20"/>
        <end position="29"/>
    </location>
</feature>
<name>A0A1S4G8M8_ANOGA</name>
<sequence length="1095" mass="117555">MGANVSSSARQHAKGLTSGRRAQSIDNLKSDTTQYFHQYHNNNNGDTFHQQTFLADGSGVAADGDGLEKQPPPPDLACLPGTGQVVSPEHQLQQQQQQQHPDHVIYVSRKDRNKFCGSLPNHLDFDAATIDRDCEAIVKQNEFLQANLKNVQQHQQQQQQHAAPPNGSLPQQQLTFAGTDQLPTAAAQQLATYQQQQQQHDLPLLCTNPAGNTSTTSTTTAGTGPADAVAASTFRTPSEASGTQHPPPPPPQQQPPGALHNLQLKLPLHRTAIDAGCDQGYGSERSPEDELPPPLLLMHETQYIELLTASTAADCLGTAGPVQQQPGDGTQQQQQQQPYQPTYWTGGNQVVVGPYSFITKDSIFFVQVAKGSRGLGFSVSGGSDSSAPYPGLIRIKRLFPHQAAWATGMLQPGDILLEANGVPLTGLTNYHALEELRKATNVVTLTVCRPKDEQYRKLSPPTEPPRPPLRNAPSYEHGSGSVPQSPLPPAGIPYPQQQQQLQHFFPPTGASWNQQVAGFLPPLDPIQTSFSGEFEIVMTKQQGSLGFTLRKEDDSVLGHYVRALVREPALSDGRIRPGDKIVAVNDVPVSSMTHEEAVIFLRQAADVVRLRLYRDQAQTPLSAHSPSDASVRGARTRLILRPEARNLLNDLAASRYHRAAAGTTGSGSSVASSSTTTSPRRLRRVGVHQHGVGFDNHGFQQQHHHHSNDTFNYSDSCSNASTIVSQALDNLDEAYYRDEEIDAIVASEEQQQQQQQGGEQGPRPRPTFLDLEAGARFQLGGGGATVQQLNQLDRAALDAPLRYGLAGPGTPGLAGPDPDGPNFVSLPCETFLVACKTEQDLQDSDQTEAIYVQHFAHKSPLYSSVNVPSRVGAAELVDAVERGATLLGEEGEREAPSNPADGGTPDQQDDALATPDADDSSLAATAGTTLSTATPTTERELFDLNASCGTDSEGNQIFTVELNKGWNSRLGFSLQQEPASNGTVRTVISAIYRDSVAARDGRLRVGDILIMVNEESVESLPTAQVIELMRIVRGSIFITLMRPSGGGAAGGTLEPTPEESEEVRDGAADATPTMQPNGAEPEKGGEGNAPPTVSQ</sequence>
<organism evidence="3 4">
    <name type="scientific">Anopheles gambiae</name>
    <name type="common">African malaria mosquito</name>
    <dbReference type="NCBI Taxonomy" id="7165"/>
    <lineage>
        <taxon>Eukaryota</taxon>
        <taxon>Metazoa</taxon>
        <taxon>Ecdysozoa</taxon>
        <taxon>Arthropoda</taxon>
        <taxon>Hexapoda</taxon>
        <taxon>Insecta</taxon>
        <taxon>Pterygota</taxon>
        <taxon>Neoptera</taxon>
        <taxon>Endopterygota</taxon>
        <taxon>Diptera</taxon>
        <taxon>Nematocera</taxon>
        <taxon>Culicoidea</taxon>
        <taxon>Culicidae</taxon>
        <taxon>Anophelinae</taxon>
        <taxon>Anopheles</taxon>
    </lineage>
</organism>
<dbReference type="Pfam" id="PF00595">
    <property type="entry name" value="PDZ"/>
    <property type="match status" value="3"/>
</dbReference>
<dbReference type="PANTHER" id="PTHR46900:SF4">
    <property type="entry name" value="FERM AND PDZ DOMAIN CONTAINING 2"/>
    <property type="match status" value="1"/>
</dbReference>
<feature type="compositionally biased region" description="Low complexity" evidence="1">
    <location>
        <begin position="204"/>
        <end position="226"/>
    </location>
</feature>
<feature type="region of interest" description="Disordered" evidence="1">
    <location>
        <begin position="748"/>
        <end position="768"/>
    </location>
</feature>
<dbReference type="InterPro" id="IPR036034">
    <property type="entry name" value="PDZ_sf"/>
</dbReference>
<feature type="region of interest" description="Disordered" evidence="1">
    <location>
        <begin position="660"/>
        <end position="712"/>
    </location>
</feature>
<dbReference type="InterPro" id="IPR001478">
    <property type="entry name" value="PDZ"/>
</dbReference>
<feature type="region of interest" description="Disordered" evidence="1">
    <location>
        <begin position="453"/>
        <end position="492"/>
    </location>
</feature>
<dbReference type="Gene3D" id="2.30.42.10">
    <property type="match status" value="3"/>
</dbReference>
<feature type="region of interest" description="Disordered" evidence="1">
    <location>
        <begin position="887"/>
        <end position="930"/>
    </location>
</feature>
<feature type="compositionally biased region" description="Polar residues" evidence="1">
    <location>
        <begin position="1"/>
        <end position="10"/>
    </location>
</feature>
<feature type="compositionally biased region" description="Low complexity" evidence="1">
    <location>
        <begin position="152"/>
        <end position="161"/>
    </location>
</feature>
<feature type="domain" description="PDZ" evidence="2">
    <location>
        <begin position="959"/>
        <end position="1044"/>
    </location>
</feature>
<feature type="compositionally biased region" description="Polar residues" evidence="1">
    <location>
        <begin position="233"/>
        <end position="244"/>
    </location>
</feature>
<accession>A0A1S4G8M8</accession>
<dbReference type="Proteomes" id="UP000007062">
    <property type="component" value="Chromosome X"/>
</dbReference>
<dbReference type="InterPro" id="IPR052074">
    <property type="entry name" value="NonRcpt_TyrProt_Phosphatase"/>
</dbReference>
<feature type="compositionally biased region" description="Pro residues" evidence="1">
    <location>
        <begin position="461"/>
        <end position="470"/>
    </location>
</feature>
<dbReference type="SUPFAM" id="SSF50156">
    <property type="entry name" value="PDZ domain-like"/>
    <property type="match status" value="3"/>
</dbReference>
<feature type="region of interest" description="Disordered" evidence="1">
    <location>
        <begin position="204"/>
        <end position="259"/>
    </location>
</feature>
<dbReference type="AlphaFoldDB" id="A0A1S4G8M8"/>
<feature type="compositionally biased region" description="Low complexity" evidence="1">
    <location>
        <begin position="910"/>
        <end position="930"/>
    </location>
</feature>
<feature type="domain" description="PDZ" evidence="2">
    <location>
        <begin position="535"/>
        <end position="616"/>
    </location>
</feature>
<dbReference type="InParanoid" id="A0A1S4G8M8"/>
<evidence type="ECO:0000259" key="2">
    <source>
        <dbReference type="PROSITE" id="PS50106"/>
    </source>
</evidence>